<gene>
    <name evidence="2" type="ORF">RirG_239680</name>
</gene>
<keyword evidence="1" id="KW-0812">Transmembrane</keyword>
<comment type="caution">
    <text evidence="2">The sequence shown here is derived from an EMBL/GenBank/DDBJ whole genome shotgun (WGS) entry which is preliminary data.</text>
</comment>
<dbReference type="HOGENOM" id="CLU_010509_0_0_1"/>
<protein>
    <submittedName>
        <fullName evidence="2">Uncharacterized protein</fullName>
    </submittedName>
</protein>
<dbReference type="Proteomes" id="UP000022910">
    <property type="component" value="Unassembled WGS sequence"/>
</dbReference>
<keyword evidence="3" id="KW-1185">Reference proteome</keyword>
<dbReference type="STRING" id="1432141.A0A015LG99"/>
<organism evidence="2 3">
    <name type="scientific">Rhizophagus irregularis (strain DAOM 197198w)</name>
    <name type="common">Glomus intraradices</name>
    <dbReference type="NCBI Taxonomy" id="1432141"/>
    <lineage>
        <taxon>Eukaryota</taxon>
        <taxon>Fungi</taxon>
        <taxon>Fungi incertae sedis</taxon>
        <taxon>Mucoromycota</taxon>
        <taxon>Glomeromycotina</taxon>
        <taxon>Glomeromycetes</taxon>
        <taxon>Glomerales</taxon>
        <taxon>Glomeraceae</taxon>
        <taxon>Rhizophagus</taxon>
    </lineage>
</organism>
<dbReference type="OrthoDB" id="2353564at2759"/>
<accession>A0A015LG99</accession>
<reference evidence="2 3" key="1">
    <citation type="submission" date="2014-02" db="EMBL/GenBank/DDBJ databases">
        <title>Single nucleus genome sequencing reveals high similarity among nuclei of an endomycorrhizal fungus.</title>
        <authorList>
            <person name="Lin K."/>
            <person name="Geurts R."/>
            <person name="Zhang Z."/>
            <person name="Limpens E."/>
            <person name="Saunders D.G."/>
            <person name="Mu D."/>
            <person name="Pang E."/>
            <person name="Cao H."/>
            <person name="Cha H."/>
            <person name="Lin T."/>
            <person name="Zhou Q."/>
            <person name="Shang Y."/>
            <person name="Li Y."/>
            <person name="Ivanov S."/>
            <person name="Sharma T."/>
            <person name="Velzen R.V."/>
            <person name="Ruijter N.D."/>
            <person name="Aanen D.K."/>
            <person name="Win J."/>
            <person name="Kamoun S."/>
            <person name="Bisseling T."/>
            <person name="Huang S."/>
        </authorList>
    </citation>
    <scope>NUCLEOTIDE SEQUENCE [LARGE SCALE GENOMIC DNA]</scope>
    <source>
        <strain evidence="3">DAOM197198w</strain>
    </source>
</reference>
<feature type="transmembrane region" description="Helical" evidence="1">
    <location>
        <begin position="78"/>
        <end position="101"/>
    </location>
</feature>
<dbReference type="EMBL" id="JEMT01028713">
    <property type="protein sequence ID" value="EXX53888.1"/>
    <property type="molecule type" value="Genomic_DNA"/>
</dbReference>
<sequence>MFIIVQVNEGAKIITGPLVKEVEESSLFSTLFDSVFSGNYFHQNVRVEVRKTETGPWVPVQEGLQGKLLLMKTLEFIYLKYILLLCDFVVPLSQIHILNAFTRLMDFRYQLPAQKREDIRDILLYNHIIQLFQSMCVGWPGNDHNTCGKKFIERLTKAIWYIDPHLEKLRSRGCHLPLLFSSLPVYQQNGVYNEYYQRMKKKKSQLTRLELFQLANSIELSLAEPWASKDSWQEVVLNVFELTSMMKKYFDHLDNTNNNMKALHESENPAREPSTNCNVQLISKCDEREIDSRYHSLDSDLTNRELFDFIDLNLYVPDDPIKKHDFIRNIQLSVLTGLYRYPHGNYLGTLNFIWREPDTNEINEDYETLKAQMIIRINDIIPVYCTRQMRKNVFQKYSLVRNLSNPVLRMLYHDLTGDASLANDKISKEMEERLRLMMLLEDPSIIIDLRTNNGFQGSKFDIFWDELNRYFNEHNNTVVNERQTGATLYIPYAISIRELRDRIITRLNAIYQGPPLPSDIFIPSEDEDEHYCRTLFKYEHEFNIKYRDYACFISADDKHKVPIGESVPVSTGVRNKKTLALAEGEITAADHDFTKLSLTPSVTLFINIPCDISESFYDGKVCVSFKDAVFQPSSALRHSTEFFNLINHQYHNQPLPSILSLYTDGGPDHRCTFGSVQVALICLFLAGNFDMLIAVRTAPHHSWCNPAERIMSVINYGLQGVAIKREQMPEEYEDEFETLKTLEDIRGKAKENPCLKSELEKCIVTVQKLLCKRTEHLVWKNEAFETENPASNLEIDEMFKNILRIDSTLTKDETTQQQLRKHKPLVEFIKTHCQERAYSFQIKKCNQPSCEVCYPIRMPIDVFQNLYFLPDPVPSRDNPDRYETFANLYGKFTTEKFRPSLINLNSKAELAPSNILISAKIRGYIKCKSCGKTRCLYSELKLTEQEKQDLESALQTYTYSCGSPIFPDDHSLAQKVFVRVQISCDSPIELLYYTSKKAGNIPICYWCGANNDFVTVPQNLQENFKLVYPLCSSCNENGKTFYKRLENKVNSRKKQKVNHVD</sequence>
<name>A0A015LG99_RHIIW</name>
<evidence type="ECO:0000256" key="1">
    <source>
        <dbReference type="SAM" id="Phobius"/>
    </source>
</evidence>
<dbReference type="AlphaFoldDB" id="A0A015LG99"/>
<keyword evidence="1" id="KW-0472">Membrane</keyword>
<keyword evidence="1" id="KW-1133">Transmembrane helix</keyword>
<evidence type="ECO:0000313" key="3">
    <source>
        <dbReference type="Proteomes" id="UP000022910"/>
    </source>
</evidence>
<proteinExistence type="predicted"/>
<evidence type="ECO:0000313" key="2">
    <source>
        <dbReference type="EMBL" id="EXX53888.1"/>
    </source>
</evidence>